<feature type="compositionally biased region" description="Basic and acidic residues" evidence="1">
    <location>
        <begin position="1"/>
        <end position="11"/>
    </location>
</feature>
<comment type="caution">
    <text evidence="2">The sequence shown here is derived from an EMBL/GenBank/DDBJ whole genome shotgun (WGS) entry which is preliminary data.</text>
</comment>
<dbReference type="AlphaFoldDB" id="A0A8J3KVI4"/>
<dbReference type="Proteomes" id="UP000630887">
    <property type="component" value="Unassembled WGS sequence"/>
</dbReference>
<accession>A0A8J3KVI4</accession>
<organism evidence="2 3">
    <name type="scientific">Catellatospora coxensis</name>
    <dbReference type="NCBI Taxonomy" id="310354"/>
    <lineage>
        <taxon>Bacteria</taxon>
        <taxon>Bacillati</taxon>
        <taxon>Actinomycetota</taxon>
        <taxon>Actinomycetes</taxon>
        <taxon>Micromonosporales</taxon>
        <taxon>Micromonosporaceae</taxon>
        <taxon>Catellatospora</taxon>
    </lineage>
</organism>
<evidence type="ECO:0000313" key="2">
    <source>
        <dbReference type="EMBL" id="GIG06958.1"/>
    </source>
</evidence>
<evidence type="ECO:0000256" key="1">
    <source>
        <dbReference type="SAM" id="MobiDB-lite"/>
    </source>
</evidence>
<evidence type="ECO:0000313" key="3">
    <source>
        <dbReference type="Proteomes" id="UP000630887"/>
    </source>
</evidence>
<sequence>MRDRGFTRRNDTIIPGSMTGTTSHIGRKSIIVPPPRPGSQLQTARAAHTAATTTEARCSQVMFVEVTGMIVRAVSTHARH</sequence>
<proteinExistence type="predicted"/>
<name>A0A8J3KVI4_9ACTN</name>
<reference evidence="2 3" key="1">
    <citation type="submission" date="2021-01" db="EMBL/GenBank/DDBJ databases">
        <title>Whole genome shotgun sequence of Catellatospora coxensis NBRC 107359.</title>
        <authorList>
            <person name="Komaki H."/>
            <person name="Tamura T."/>
        </authorList>
    </citation>
    <scope>NUCLEOTIDE SEQUENCE [LARGE SCALE GENOMIC DNA]</scope>
    <source>
        <strain evidence="2 3">NBRC 107359</strain>
    </source>
</reference>
<keyword evidence="3" id="KW-1185">Reference proteome</keyword>
<gene>
    <name evidence="2" type="ORF">Cco03nite_36580</name>
</gene>
<feature type="region of interest" description="Disordered" evidence="1">
    <location>
        <begin position="1"/>
        <end position="48"/>
    </location>
</feature>
<dbReference type="EMBL" id="BONI01000029">
    <property type="protein sequence ID" value="GIG06958.1"/>
    <property type="molecule type" value="Genomic_DNA"/>
</dbReference>
<protein>
    <submittedName>
        <fullName evidence="2">Uncharacterized protein</fullName>
    </submittedName>
</protein>